<gene>
    <name evidence="1" type="ORF">EVEC_LOCUS6041</name>
</gene>
<organism evidence="3">
    <name type="scientific">Enterobius vermicularis</name>
    <name type="common">Human pinworm</name>
    <dbReference type="NCBI Taxonomy" id="51028"/>
    <lineage>
        <taxon>Eukaryota</taxon>
        <taxon>Metazoa</taxon>
        <taxon>Ecdysozoa</taxon>
        <taxon>Nematoda</taxon>
        <taxon>Chromadorea</taxon>
        <taxon>Rhabditida</taxon>
        <taxon>Spirurina</taxon>
        <taxon>Oxyuridomorpha</taxon>
        <taxon>Oxyuroidea</taxon>
        <taxon>Oxyuridae</taxon>
        <taxon>Enterobius</taxon>
    </lineage>
</organism>
<accession>A0A0N4V802</accession>
<proteinExistence type="predicted"/>
<dbReference type="AlphaFoldDB" id="A0A0N4V802"/>
<reference evidence="1 2" key="2">
    <citation type="submission" date="2018-10" db="EMBL/GenBank/DDBJ databases">
        <authorList>
            <consortium name="Pathogen Informatics"/>
        </authorList>
    </citation>
    <scope>NUCLEOTIDE SEQUENCE [LARGE SCALE GENOMIC DNA]</scope>
</reference>
<evidence type="ECO:0000313" key="3">
    <source>
        <dbReference type="WBParaSite" id="EVEC_0000644601-mRNA-1"/>
    </source>
</evidence>
<name>A0A0N4V802_ENTVE</name>
<evidence type="ECO:0000313" key="2">
    <source>
        <dbReference type="Proteomes" id="UP000274131"/>
    </source>
</evidence>
<protein>
    <submittedName>
        <fullName evidence="1 3">Uncharacterized protein</fullName>
    </submittedName>
</protein>
<dbReference type="Proteomes" id="UP000274131">
    <property type="component" value="Unassembled WGS sequence"/>
</dbReference>
<reference evidence="3" key="1">
    <citation type="submission" date="2017-02" db="UniProtKB">
        <authorList>
            <consortium name="WormBaseParasite"/>
        </authorList>
    </citation>
    <scope>IDENTIFICATION</scope>
</reference>
<keyword evidence="2" id="KW-1185">Reference proteome</keyword>
<dbReference type="WBParaSite" id="EVEC_0000644601-mRNA-1">
    <property type="protein sequence ID" value="EVEC_0000644601-mRNA-1"/>
    <property type="gene ID" value="EVEC_0000644601"/>
</dbReference>
<dbReference type="EMBL" id="UXUI01008355">
    <property type="protein sequence ID" value="VDD91290.1"/>
    <property type="molecule type" value="Genomic_DNA"/>
</dbReference>
<evidence type="ECO:0000313" key="1">
    <source>
        <dbReference type="EMBL" id="VDD91290.1"/>
    </source>
</evidence>
<sequence>MLPDELMDPCILFIVDNMEQKVETARNCSAVGDKSEFQTHFSDENGDWNECLRPVGHLPCSNIQLRRWKKYEE</sequence>